<feature type="transmembrane region" description="Helical" evidence="1">
    <location>
        <begin position="76"/>
        <end position="94"/>
    </location>
</feature>
<name>A0A397VY92_9GLOM</name>
<dbReference type="EMBL" id="QKWP01000154">
    <property type="protein sequence ID" value="RIB25969.1"/>
    <property type="molecule type" value="Genomic_DNA"/>
</dbReference>
<comment type="caution">
    <text evidence="2">The sequence shown here is derived from an EMBL/GenBank/DDBJ whole genome shotgun (WGS) entry which is preliminary data.</text>
</comment>
<evidence type="ECO:0000256" key="1">
    <source>
        <dbReference type="SAM" id="Phobius"/>
    </source>
</evidence>
<keyword evidence="3" id="KW-1185">Reference proteome</keyword>
<sequence length="101" mass="11507">MLKKSFCSCVPDRRFDLMISLISAVLLIPYASCKTYVASFGYGIYYMQYLNFFNSSYNIMQISASSGSDNYYTSMILSWTNIVLEVILVIVFGLQTDISRT</sequence>
<dbReference type="OrthoDB" id="10320298at2759"/>
<protein>
    <submittedName>
        <fullName evidence="2">Uncharacterized protein</fullName>
    </submittedName>
</protein>
<gene>
    <name evidence="2" type="ORF">C2G38_2066131</name>
</gene>
<evidence type="ECO:0000313" key="2">
    <source>
        <dbReference type="EMBL" id="RIB25969.1"/>
    </source>
</evidence>
<accession>A0A397VY92</accession>
<evidence type="ECO:0000313" key="3">
    <source>
        <dbReference type="Proteomes" id="UP000266673"/>
    </source>
</evidence>
<proteinExistence type="predicted"/>
<dbReference type="Proteomes" id="UP000266673">
    <property type="component" value="Unassembled WGS sequence"/>
</dbReference>
<keyword evidence="1" id="KW-1133">Transmembrane helix</keyword>
<keyword evidence="1" id="KW-0472">Membrane</keyword>
<keyword evidence="1" id="KW-0812">Transmembrane</keyword>
<reference evidence="2 3" key="1">
    <citation type="submission" date="2018-06" db="EMBL/GenBank/DDBJ databases">
        <title>Comparative genomics reveals the genomic features of Rhizophagus irregularis, R. cerebriforme, R. diaphanum and Gigaspora rosea, and their symbiotic lifestyle signature.</title>
        <authorList>
            <person name="Morin E."/>
            <person name="San Clemente H."/>
            <person name="Chen E.C.H."/>
            <person name="De La Providencia I."/>
            <person name="Hainaut M."/>
            <person name="Kuo A."/>
            <person name="Kohler A."/>
            <person name="Murat C."/>
            <person name="Tang N."/>
            <person name="Roy S."/>
            <person name="Loubradou J."/>
            <person name="Henrissat B."/>
            <person name="Grigoriev I.V."/>
            <person name="Corradi N."/>
            <person name="Roux C."/>
            <person name="Martin F.M."/>
        </authorList>
    </citation>
    <scope>NUCLEOTIDE SEQUENCE [LARGE SCALE GENOMIC DNA]</scope>
    <source>
        <strain evidence="2 3">DAOM 194757</strain>
    </source>
</reference>
<dbReference type="AlphaFoldDB" id="A0A397VY92"/>
<organism evidence="2 3">
    <name type="scientific">Gigaspora rosea</name>
    <dbReference type="NCBI Taxonomy" id="44941"/>
    <lineage>
        <taxon>Eukaryota</taxon>
        <taxon>Fungi</taxon>
        <taxon>Fungi incertae sedis</taxon>
        <taxon>Mucoromycota</taxon>
        <taxon>Glomeromycotina</taxon>
        <taxon>Glomeromycetes</taxon>
        <taxon>Diversisporales</taxon>
        <taxon>Gigasporaceae</taxon>
        <taxon>Gigaspora</taxon>
    </lineage>
</organism>